<feature type="domain" description="DZANK-type" evidence="2">
    <location>
        <begin position="262"/>
        <end position="305"/>
    </location>
</feature>
<accession>A0A1M5WXQ3</accession>
<sequence>MNFFNNLILKINFKKLIVFYAFSALIASIACTSYLCYVFRDKISFAYAYNTISERIEKDEASTKELKDELTTFVQKNPTILDVLILDNKNNVTFSAQNSEFATKGTFTLMPDKAEKSKAFILKENPNLSFSLVNIETIALSDISQDYEHLMQREHNDEIFFQQNSQDKFRYFLSYISCQNTGERIYFIKSNELIHGDTLSLKITAAIATFFFMLYWVIVAIWVYANANKAKLNAVLWGIIVLFTNLAGVFVFLIYKQSGVSCRSCGLMQNKNNQYCTTCGDKLYDTCIHCNATVNKNDYFCSQCGNKTNK</sequence>
<evidence type="ECO:0000256" key="1">
    <source>
        <dbReference type="SAM" id="Phobius"/>
    </source>
</evidence>
<dbReference type="Pfam" id="PF12773">
    <property type="entry name" value="DZR"/>
    <property type="match status" value="1"/>
</dbReference>
<keyword evidence="1" id="KW-1133">Transmembrane helix</keyword>
<keyword evidence="1" id="KW-0472">Membrane</keyword>
<dbReference type="Proteomes" id="UP000184447">
    <property type="component" value="Unassembled WGS sequence"/>
</dbReference>
<dbReference type="STRING" id="1121316.SAMN02745207_03198"/>
<feature type="transmembrane region" description="Helical" evidence="1">
    <location>
        <begin position="17"/>
        <end position="39"/>
    </location>
</feature>
<dbReference type="OrthoDB" id="1907985at2"/>
<evidence type="ECO:0000313" key="3">
    <source>
        <dbReference type="EMBL" id="SHH92280.1"/>
    </source>
</evidence>
<evidence type="ECO:0000313" key="4">
    <source>
        <dbReference type="Proteomes" id="UP000184447"/>
    </source>
</evidence>
<protein>
    <recommendedName>
        <fullName evidence="2">DZANK-type domain-containing protein</fullName>
    </recommendedName>
</protein>
<keyword evidence="1" id="KW-0812">Transmembrane</keyword>
<name>A0A1M5WXQ3_9CLOT</name>
<evidence type="ECO:0000259" key="2">
    <source>
        <dbReference type="Pfam" id="PF12773"/>
    </source>
</evidence>
<organism evidence="3 4">
    <name type="scientific">Clostridium grantii DSM 8605</name>
    <dbReference type="NCBI Taxonomy" id="1121316"/>
    <lineage>
        <taxon>Bacteria</taxon>
        <taxon>Bacillati</taxon>
        <taxon>Bacillota</taxon>
        <taxon>Clostridia</taxon>
        <taxon>Eubacteriales</taxon>
        <taxon>Clostridiaceae</taxon>
        <taxon>Clostridium</taxon>
    </lineage>
</organism>
<gene>
    <name evidence="3" type="ORF">SAMN02745207_03198</name>
</gene>
<dbReference type="EMBL" id="FQXM01000021">
    <property type="protein sequence ID" value="SHH92280.1"/>
    <property type="molecule type" value="Genomic_DNA"/>
</dbReference>
<reference evidence="3 4" key="1">
    <citation type="submission" date="2016-11" db="EMBL/GenBank/DDBJ databases">
        <authorList>
            <person name="Jaros S."/>
            <person name="Januszkiewicz K."/>
            <person name="Wedrychowicz H."/>
        </authorList>
    </citation>
    <scope>NUCLEOTIDE SEQUENCE [LARGE SCALE GENOMIC DNA]</scope>
    <source>
        <strain evidence="3 4">DSM 8605</strain>
    </source>
</reference>
<dbReference type="RefSeq" id="WP_073339536.1">
    <property type="nucleotide sequence ID" value="NZ_FQXM01000021.1"/>
</dbReference>
<proteinExistence type="predicted"/>
<dbReference type="AlphaFoldDB" id="A0A1M5WXQ3"/>
<dbReference type="InterPro" id="IPR025874">
    <property type="entry name" value="DZR"/>
</dbReference>
<feature type="transmembrane region" description="Helical" evidence="1">
    <location>
        <begin position="199"/>
        <end position="223"/>
    </location>
</feature>
<keyword evidence="4" id="KW-1185">Reference proteome</keyword>
<feature type="transmembrane region" description="Helical" evidence="1">
    <location>
        <begin position="235"/>
        <end position="255"/>
    </location>
</feature>